<gene>
    <name evidence="2" type="ORF">GWR21_05910</name>
</gene>
<organism evidence="2 3">
    <name type="scientific">Chitinophaga agri</name>
    <dbReference type="NCBI Taxonomy" id="2703787"/>
    <lineage>
        <taxon>Bacteria</taxon>
        <taxon>Pseudomonadati</taxon>
        <taxon>Bacteroidota</taxon>
        <taxon>Chitinophagia</taxon>
        <taxon>Chitinophagales</taxon>
        <taxon>Chitinophagaceae</taxon>
        <taxon>Chitinophaga</taxon>
    </lineage>
</organism>
<sequence length="201" mass="23365">MITDKTTLKEVFSNNNNFDELYPDDIRSLSRLHWTSIEIAKRAGRFLAATPGAKILDIGSGVGKFCLSAGYHHPDCNFYGVEQRGSLVGIANQVQQQLSVANVTFIHANFTQLDYSAFDHFYYYNSFYENLIDESLYIDNHIDHSESLYYYYTDYLYGVLKQRPQGTRLVTYQSSYERIPAAYRLVESDVDMLFNCWIKYR</sequence>
<proteinExistence type="predicted"/>
<dbReference type="Proteomes" id="UP000476411">
    <property type="component" value="Chromosome"/>
</dbReference>
<keyword evidence="2" id="KW-0808">Transferase</keyword>
<dbReference type="EMBL" id="CP048113">
    <property type="protein sequence ID" value="QHS59143.1"/>
    <property type="molecule type" value="Genomic_DNA"/>
</dbReference>
<keyword evidence="2" id="KW-0489">Methyltransferase</keyword>
<evidence type="ECO:0000313" key="2">
    <source>
        <dbReference type="EMBL" id="QHS59143.1"/>
    </source>
</evidence>
<dbReference type="InterPro" id="IPR025714">
    <property type="entry name" value="Methyltranfer_dom"/>
</dbReference>
<dbReference type="GO" id="GO:0008168">
    <property type="term" value="F:methyltransferase activity"/>
    <property type="evidence" value="ECO:0007669"/>
    <property type="project" value="UniProtKB-KW"/>
</dbReference>
<dbReference type="Gene3D" id="3.40.50.150">
    <property type="entry name" value="Vaccinia Virus protein VP39"/>
    <property type="match status" value="1"/>
</dbReference>
<evidence type="ECO:0000259" key="1">
    <source>
        <dbReference type="Pfam" id="PF13847"/>
    </source>
</evidence>
<dbReference type="RefSeq" id="WP_162330845.1">
    <property type="nucleotide sequence ID" value="NZ_CP048113.1"/>
</dbReference>
<dbReference type="KEGG" id="chih:GWR21_05910"/>
<name>A0A6B9ZF20_9BACT</name>
<dbReference type="CDD" id="cd02440">
    <property type="entry name" value="AdoMet_MTases"/>
    <property type="match status" value="1"/>
</dbReference>
<dbReference type="InterPro" id="IPR029063">
    <property type="entry name" value="SAM-dependent_MTases_sf"/>
</dbReference>
<reference evidence="2 3" key="1">
    <citation type="submission" date="2020-01" db="EMBL/GenBank/DDBJ databases">
        <title>Complete genome sequence of Chitinophaga sp. H33E-04 isolated from quinoa roots.</title>
        <authorList>
            <person name="Weon H.-Y."/>
            <person name="Lee S.A."/>
        </authorList>
    </citation>
    <scope>NUCLEOTIDE SEQUENCE [LARGE SCALE GENOMIC DNA]</scope>
    <source>
        <strain evidence="2 3">H33E-04</strain>
    </source>
</reference>
<protein>
    <submittedName>
        <fullName evidence="2">Class I SAM-dependent methyltransferase</fullName>
    </submittedName>
</protein>
<dbReference type="SUPFAM" id="SSF53335">
    <property type="entry name" value="S-adenosyl-L-methionine-dependent methyltransferases"/>
    <property type="match status" value="1"/>
</dbReference>
<dbReference type="AlphaFoldDB" id="A0A6B9ZF20"/>
<evidence type="ECO:0000313" key="3">
    <source>
        <dbReference type="Proteomes" id="UP000476411"/>
    </source>
</evidence>
<dbReference type="Pfam" id="PF13847">
    <property type="entry name" value="Methyltransf_31"/>
    <property type="match status" value="1"/>
</dbReference>
<accession>A0A6B9ZF20</accession>
<keyword evidence="3" id="KW-1185">Reference proteome</keyword>
<dbReference type="GO" id="GO:0032259">
    <property type="term" value="P:methylation"/>
    <property type="evidence" value="ECO:0007669"/>
    <property type="project" value="UniProtKB-KW"/>
</dbReference>
<feature type="domain" description="Methyltransferase" evidence="1">
    <location>
        <begin position="51"/>
        <end position="119"/>
    </location>
</feature>